<sequence length="168" mass="18524">MEDNEESEEEESEGDDIGNSDDEQEKEECLDNDEELNADLKLLESVYTIEVLDDLAIASRMIDESFELPKVVMSFPFLLVVASGSLFILSDEVRFLLIPSSLCQRLNKIGIPIQAGLVAVGWNSSTKKTPAHARLRIRPTVGLNLRATPSTVLSGTKGAGFFLQPLRL</sequence>
<proteinExistence type="predicted"/>
<protein>
    <submittedName>
        <fullName evidence="1">Uncharacterized protein</fullName>
    </submittedName>
</protein>
<reference evidence="1" key="2">
    <citation type="submission" date="2022-06" db="UniProtKB">
        <authorList>
            <consortium name="EnsemblMetazoa"/>
        </authorList>
    </citation>
    <scope>IDENTIFICATION</scope>
    <source>
        <strain evidence="1">PS312</strain>
    </source>
</reference>
<dbReference type="EnsemblMetazoa" id="PPA34353.1">
    <property type="protein sequence ID" value="PPA34353.1"/>
    <property type="gene ID" value="WBGene00272722"/>
</dbReference>
<evidence type="ECO:0000313" key="2">
    <source>
        <dbReference type="Proteomes" id="UP000005239"/>
    </source>
</evidence>
<gene>
    <name evidence="1" type="primary">WBGene00272722</name>
</gene>
<accession>A0A2A6D1V1</accession>
<name>A0A2A6D1V1_PRIPA</name>
<dbReference type="Proteomes" id="UP000005239">
    <property type="component" value="Unassembled WGS sequence"/>
</dbReference>
<reference evidence="2" key="1">
    <citation type="journal article" date="2008" name="Nat. Genet.">
        <title>The Pristionchus pacificus genome provides a unique perspective on nematode lifestyle and parasitism.</title>
        <authorList>
            <person name="Dieterich C."/>
            <person name="Clifton S.W."/>
            <person name="Schuster L.N."/>
            <person name="Chinwalla A."/>
            <person name="Delehaunty K."/>
            <person name="Dinkelacker I."/>
            <person name="Fulton L."/>
            <person name="Fulton R."/>
            <person name="Godfrey J."/>
            <person name="Minx P."/>
            <person name="Mitreva M."/>
            <person name="Roeseler W."/>
            <person name="Tian H."/>
            <person name="Witte H."/>
            <person name="Yang S.P."/>
            <person name="Wilson R.K."/>
            <person name="Sommer R.J."/>
        </authorList>
    </citation>
    <scope>NUCLEOTIDE SEQUENCE [LARGE SCALE GENOMIC DNA]</scope>
    <source>
        <strain evidence="2">PS312</strain>
    </source>
</reference>
<accession>A0A8R1UK99</accession>
<keyword evidence="2" id="KW-1185">Reference proteome</keyword>
<evidence type="ECO:0000313" key="1">
    <source>
        <dbReference type="EnsemblMetazoa" id="PPA34353.1"/>
    </source>
</evidence>
<dbReference type="AlphaFoldDB" id="A0A2A6D1V1"/>
<organism evidence="1 2">
    <name type="scientific">Pristionchus pacificus</name>
    <name type="common">Parasitic nematode worm</name>
    <dbReference type="NCBI Taxonomy" id="54126"/>
    <lineage>
        <taxon>Eukaryota</taxon>
        <taxon>Metazoa</taxon>
        <taxon>Ecdysozoa</taxon>
        <taxon>Nematoda</taxon>
        <taxon>Chromadorea</taxon>
        <taxon>Rhabditida</taxon>
        <taxon>Rhabditina</taxon>
        <taxon>Diplogasteromorpha</taxon>
        <taxon>Diplogasteroidea</taxon>
        <taxon>Neodiplogasteridae</taxon>
        <taxon>Pristionchus</taxon>
    </lineage>
</organism>